<evidence type="ECO:0000256" key="1">
    <source>
        <dbReference type="ARBA" id="ARBA00023125"/>
    </source>
</evidence>
<feature type="transmembrane region" description="Helical" evidence="2">
    <location>
        <begin position="276"/>
        <end position="294"/>
    </location>
</feature>
<evidence type="ECO:0000259" key="3">
    <source>
        <dbReference type="PROSITE" id="PS50943"/>
    </source>
</evidence>
<dbReference type="SMART" id="SM00530">
    <property type="entry name" value="HTH_XRE"/>
    <property type="match status" value="1"/>
</dbReference>
<feature type="transmembrane region" description="Helical" evidence="2">
    <location>
        <begin position="100"/>
        <end position="120"/>
    </location>
</feature>
<sequence>MILADKIIKQRKKLGLSQEELAEKMGVSRQSVSKWESANSIPDLNKIIKLADLFGVTTDYLLRDHMEEIPDTTEEQDLIHISLEAATDYVDKKYTTSKRIARGVILCIYSVIPLFFSLALAEGNVSNLTENMAVIIGLLSLLFMVATAVSLFIRSNQYSSLFKSFEEKPFELSDGVATTFKQKLTDYQSTYHKGVSIAVAMYITSAAPLIVMALLNASHMVILMMLALLIAIAGLATYIIIPISTTYSAYQCVLGEGDYTEEEKQTTSKEEHLASFYWPLITAIYLGFSFWTMAWHITWVIWPVAALIYSALVGLLGLLSKEDAS</sequence>
<dbReference type="STRING" id="442899.SAMN05720591_101171"/>
<name>A0A511WYI9_9BACI</name>
<evidence type="ECO:0000313" key="5">
    <source>
        <dbReference type="Proteomes" id="UP000321400"/>
    </source>
</evidence>
<dbReference type="EMBL" id="BJYE01000001">
    <property type="protein sequence ID" value="GEN55613.1"/>
    <property type="molecule type" value="Genomic_DNA"/>
</dbReference>
<feature type="domain" description="HTH cro/C1-type" evidence="3">
    <location>
        <begin position="7"/>
        <end position="61"/>
    </location>
</feature>
<dbReference type="RefSeq" id="WP_089799226.1">
    <property type="nucleotide sequence ID" value="NZ_BJYE01000001.1"/>
</dbReference>
<dbReference type="CDD" id="cd00093">
    <property type="entry name" value="HTH_XRE"/>
    <property type="match status" value="1"/>
</dbReference>
<dbReference type="OrthoDB" id="9812495at2"/>
<gene>
    <name evidence="4" type="ORF">HAL01_00770</name>
</gene>
<dbReference type="Proteomes" id="UP000321400">
    <property type="component" value="Unassembled WGS sequence"/>
</dbReference>
<organism evidence="4 5">
    <name type="scientific">Halolactibacillus alkaliphilus</name>
    <dbReference type="NCBI Taxonomy" id="442899"/>
    <lineage>
        <taxon>Bacteria</taxon>
        <taxon>Bacillati</taxon>
        <taxon>Bacillota</taxon>
        <taxon>Bacilli</taxon>
        <taxon>Bacillales</taxon>
        <taxon>Bacillaceae</taxon>
        <taxon>Halolactibacillus</taxon>
    </lineage>
</organism>
<keyword evidence="1" id="KW-0238">DNA-binding</keyword>
<dbReference type="InterPro" id="IPR010982">
    <property type="entry name" value="Lambda_DNA-bd_dom_sf"/>
</dbReference>
<accession>A0A511WYI9</accession>
<dbReference type="Pfam" id="PF01381">
    <property type="entry name" value="HTH_3"/>
    <property type="match status" value="1"/>
</dbReference>
<feature type="transmembrane region" description="Helical" evidence="2">
    <location>
        <begin position="221"/>
        <end position="241"/>
    </location>
</feature>
<feature type="transmembrane region" description="Helical" evidence="2">
    <location>
        <begin position="132"/>
        <end position="153"/>
    </location>
</feature>
<keyword evidence="2" id="KW-1133">Transmembrane helix</keyword>
<dbReference type="GO" id="GO:0003677">
    <property type="term" value="F:DNA binding"/>
    <property type="evidence" value="ECO:0007669"/>
    <property type="project" value="UniProtKB-KW"/>
</dbReference>
<keyword evidence="2" id="KW-0472">Membrane</keyword>
<dbReference type="PANTHER" id="PTHR46558">
    <property type="entry name" value="TRACRIPTIONAL REGULATORY PROTEIN-RELATED-RELATED"/>
    <property type="match status" value="1"/>
</dbReference>
<dbReference type="Gene3D" id="1.10.260.40">
    <property type="entry name" value="lambda repressor-like DNA-binding domains"/>
    <property type="match status" value="1"/>
</dbReference>
<evidence type="ECO:0000313" key="4">
    <source>
        <dbReference type="EMBL" id="GEN55613.1"/>
    </source>
</evidence>
<reference evidence="4 5" key="1">
    <citation type="submission" date="2019-07" db="EMBL/GenBank/DDBJ databases">
        <title>Whole genome shotgun sequence of Halolactibacillus alkaliphilus NBRC 103919.</title>
        <authorList>
            <person name="Hosoyama A."/>
            <person name="Uohara A."/>
            <person name="Ohji S."/>
            <person name="Ichikawa N."/>
        </authorList>
    </citation>
    <scope>NUCLEOTIDE SEQUENCE [LARGE SCALE GENOMIC DNA]</scope>
    <source>
        <strain evidence="4 5">NBRC 103919</strain>
    </source>
</reference>
<proteinExistence type="predicted"/>
<feature type="transmembrane region" description="Helical" evidence="2">
    <location>
        <begin position="195"/>
        <end position="215"/>
    </location>
</feature>
<dbReference type="AlphaFoldDB" id="A0A511WYI9"/>
<protein>
    <submittedName>
        <fullName evidence="4">Transcriptional regulator</fullName>
    </submittedName>
</protein>
<feature type="transmembrane region" description="Helical" evidence="2">
    <location>
        <begin position="300"/>
        <end position="319"/>
    </location>
</feature>
<evidence type="ECO:0000256" key="2">
    <source>
        <dbReference type="SAM" id="Phobius"/>
    </source>
</evidence>
<dbReference type="PROSITE" id="PS50943">
    <property type="entry name" value="HTH_CROC1"/>
    <property type="match status" value="1"/>
</dbReference>
<dbReference type="SUPFAM" id="SSF47413">
    <property type="entry name" value="lambda repressor-like DNA-binding domains"/>
    <property type="match status" value="1"/>
</dbReference>
<keyword evidence="5" id="KW-1185">Reference proteome</keyword>
<dbReference type="InterPro" id="IPR001387">
    <property type="entry name" value="Cro/C1-type_HTH"/>
</dbReference>
<keyword evidence="2" id="KW-0812">Transmembrane</keyword>
<comment type="caution">
    <text evidence="4">The sequence shown here is derived from an EMBL/GenBank/DDBJ whole genome shotgun (WGS) entry which is preliminary data.</text>
</comment>
<dbReference type="PANTHER" id="PTHR46558:SF13">
    <property type="entry name" value="HTH-TYPE TRANSCRIPTIONAL REGULATOR IMMR"/>
    <property type="match status" value="1"/>
</dbReference>